<feature type="region of interest" description="Disordered" evidence="1">
    <location>
        <begin position="1"/>
        <end position="27"/>
    </location>
</feature>
<sequence>MAPTASASTAAAAATYSSPSPRKHVKKPYKSWLKDGVNGGPSSMQIVVQWLSANYATKWRDDSDNRLPKKMLLQEILDQMQQAGIHHRLAKDVASKISTLQSNYRTAREWYDVIGSQWRKAGAQEVDVKKEVLRRFPYWDELHGAFGTTTTVTTTTTTTIAGSVSSRSTMTTMTTHDNSNIVGWPMSIKSIIHNDEKEQRKQDQQEQQQQQQSLDQHHHYQGKRQQQLPSLSSMLPYHPTTNINHEQQQQAVATATFAAATAHATLTNAKATTARVIPLSKCTRAFIVSTAIAGNEKTTTVSSPEYVPSSPPTTTTTTTTRHPIHHHESSSASGIAYPYYYHHHGVKRRHHHEAMVLAQEQEKTRRVRARADLVKHLVQTGYSKDEIAAELKLCS</sequence>
<accession>A0AAD7XVK3</accession>
<feature type="compositionally biased region" description="Low complexity" evidence="1">
    <location>
        <begin position="299"/>
        <end position="320"/>
    </location>
</feature>
<protein>
    <submittedName>
        <fullName evidence="2">Uncharacterized protein</fullName>
    </submittedName>
</protein>
<comment type="caution">
    <text evidence="2">The sequence shown here is derived from an EMBL/GenBank/DDBJ whole genome shotgun (WGS) entry which is preliminary data.</text>
</comment>
<name>A0AAD7XVK3_9FUNG</name>
<evidence type="ECO:0000313" key="3">
    <source>
        <dbReference type="Proteomes" id="UP001234581"/>
    </source>
</evidence>
<feature type="compositionally biased region" description="Low complexity" evidence="1">
    <location>
        <begin position="205"/>
        <end position="214"/>
    </location>
</feature>
<proteinExistence type="predicted"/>
<feature type="compositionally biased region" description="Low complexity" evidence="1">
    <location>
        <begin position="1"/>
        <end position="20"/>
    </location>
</feature>
<dbReference type="PANTHER" id="PTHR33324">
    <property type="entry name" value="EXPRESSED PROTEIN"/>
    <property type="match status" value="1"/>
</dbReference>
<reference evidence="2 3" key="1">
    <citation type="submission" date="2023-03" db="EMBL/GenBank/DDBJ databases">
        <title>Genome sequence of Lichtheimia ornata CBS 291.66.</title>
        <authorList>
            <person name="Mohabir J.T."/>
            <person name="Shea T.P."/>
            <person name="Kurbessoian T."/>
            <person name="Berby B."/>
            <person name="Fontaine J."/>
            <person name="Livny J."/>
            <person name="Gnirke A."/>
            <person name="Stajich J.E."/>
            <person name="Cuomo C.A."/>
        </authorList>
    </citation>
    <scope>NUCLEOTIDE SEQUENCE [LARGE SCALE GENOMIC DNA]</scope>
    <source>
        <strain evidence="2">CBS 291.66</strain>
    </source>
</reference>
<dbReference type="RefSeq" id="XP_058340973.1">
    <property type="nucleotide sequence ID" value="XM_058488288.1"/>
</dbReference>
<feature type="compositionally biased region" description="Polar residues" evidence="1">
    <location>
        <begin position="223"/>
        <end position="240"/>
    </location>
</feature>
<evidence type="ECO:0000313" key="2">
    <source>
        <dbReference type="EMBL" id="KAJ8656060.1"/>
    </source>
</evidence>
<dbReference type="GeneID" id="83215689"/>
<dbReference type="Proteomes" id="UP001234581">
    <property type="component" value="Unassembled WGS sequence"/>
</dbReference>
<feature type="compositionally biased region" description="Basic and acidic residues" evidence="1">
    <location>
        <begin position="195"/>
        <end position="204"/>
    </location>
</feature>
<dbReference type="PANTHER" id="PTHR33324:SF2">
    <property type="entry name" value="MYB_SANT-LIKE DNA-BINDING DOMAIN-CONTAINING PROTEIN"/>
    <property type="match status" value="1"/>
</dbReference>
<dbReference type="AlphaFoldDB" id="A0AAD7XVK3"/>
<feature type="region of interest" description="Disordered" evidence="1">
    <location>
        <begin position="299"/>
        <end position="330"/>
    </location>
</feature>
<dbReference type="EMBL" id="JARTCD010000043">
    <property type="protein sequence ID" value="KAJ8656060.1"/>
    <property type="molecule type" value="Genomic_DNA"/>
</dbReference>
<gene>
    <name evidence="2" type="ORF">O0I10_008282</name>
</gene>
<feature type="region of interest" description="Disordered" evidence="1">
    <location>
        <begin position="195"/>
        <end position="240"/>
    </location>
</feature>
<organism evidence="2 3">
    <name type="scientific">Lichtheimia ornata</name>
    <dbReference type="NCBI Taxonomy" id="688661"/>
    <lineage>
        <taxon>Eukaryota</taxon>
        <taxon>Fungi</taxon>
        <taxon>Fungi incertae sedis</taxon>
        <taxon>Mucoromycota</taxon>
        <taxon>Mucoromycotina</taxon>
        <taxon>Mucoromycetes</taxon>
        <taxon>Mucorales</taxon>
        <taxon>Lichtheimiaceae</taxon>
        <taxon>Lichtheimia</taxon>
    </lineage>
</organism>
<keyword evidence="3" id="KW-1185">Reference proteome</keyword>
<evidence type="ECO:0000256" key="1">
    <source>
        <dbReference type="SAM" id="MobiDB-lite"/>
    </source>
</evidence>